<dbReference type="AlphaFoldDB" id="A0A8C2RIX7"/>
<dbReference type="GO" id="GO:0016192">
    <property type="term" value="P:vesicle-mediated transport"/>
    <property type="evidence" value="ECO:0007669"/>
    <property type="project" value="UniProtKB-KW"/>
</dbReference>
<dbReference type="InterPro" id="IPR027417">
    <property type="entry name" value="P-loop_NTPase"/>
</dbReference>
<evidence type="ECO:0000256" key="6">
    <source>
        <dbReference type="ARBA" id="ARBA00022448"/>
    </source>
</evidence>
<comment type="subcellular location">
    <subcellularLocation>
        <location evidence="1">Endoplasmic reticulum</location>
    </subcellularLocation>
    <subcellularLocation>
        <location evidence="2">Golgi apparatus</location>
    </subcellularLocation>
    <subcellularLocation>
        <location evidence="3">Lysosome membrane</location>
    </subcellularLocation>
</comment>
<dbReference type="GO" id="GO:0046872">
    <property type="term" value="F:metal ion binding"/>
    <property type="evidence" value="ECO:0007669"/>
    <property type="project" value="UniProtKB-KW"/>
</dbReference>
<comment type="similarity">
    <text evidence="4">Belongs to the small GTPase superfamily. SAR1 family.</text>
</comment>
<keyword evidence="7 15" id="KW-0547">Nucleotide-binding</keyword>
<keyword evidence="10" id="KW-0653">Protein transport</keyword>
<comment type="catalytic activity">
    <reaction evidence="13">
        <text>GTP + H2O = GDP + phosphate + H(+)</text>
        <dbReference type="Rhea" id="RHEA:19669"/>
        <dbReference type="ChEBI" id="CHEBI:15377"/>
        <dbReference type="ChEBI" id="CHEBI:15378"/>
        <dbReference type="ChEBI" id="CHEBI:37565"/>
        <dbReference type="ChEBI" id="CHEBI:43474"/>
        <dbReference type="ChEBI" id="CHEBI:58189"/>
        <dbReference type="EC" id="3.6.5.2"/>
    </reaction>
    <physiologicalReaction direction="left-to-right" evidence="13">
        <dbReference type="Rhea" id="RHEA:19670"/>
    </physiologicalReaction>
</comment>
<feature type="binding site" evidence="15">
    <location>
        <position position="35"/>
    </location>
    <ligand>
        <name>GTP</name>
        <dbReference type="ChEBI" id="CHEBI:37565"/>
    </ligand>
</feature>
<dbReference type="PROSITE" id="PS51417">
    <property type="entry name" value="ARF"/>
    <property type="match status" value="1"/>
</dbReference>
<evidence type="ECO:0000313" key="18">
    <source>
        <dbReference type="Ensembl" id="ENSCHIP00010029202.1"/>
    </source>
</evidence>
<feature type="binding site" evidence="16">
    <location>
        <begin position="32"/>
        <end position="39"/>
    </location>
    <ligand>
        <name>GTP</name>
        <dbReference type="ChEBI" id="CHEBI:37565"/>
    </ligand>
</feature>
<evidence type="ECO:0000256" key="8">
    <source>
        <dbReference type="ARBA" id="ARBA00022824"/>
    </source>
</evidence>
<dbReference type="SMART" id="SM00178">
    <property type="entry name" value="SAR"/>
    <property type="match status" value="1"/>
</dbReference>
<keyword evidence="14" id="KW-0460">Magnesium</keyword>
<keyword evidence="6" id="KW-0813">Transport</keyword>
<dbReference type="PROSITE" id="PS51422">
    <property type="entry name" value="SAR1"/>
    <property type="match status" value="1"/>
</dbReference>
<sequence>MSFIFEWIYNGFSSVLQFLGLYKKSGKLVFLGLDNAGKTTLLHMLKDDRLGQHVPTLHPTSEELTIAGMTFTTFDLGGHEQARRVWKNYLPAINGIVFLVDCADHPRLMESKVELNGNVTLKELNARPMEVFMCSVLKSFLMNFSNRTRKALRPCLALRSQESLSALSSPSGDMCSSPHCWEVTLPHVLVQVSTPGLGGGRICRVELCAITGHLERKTRLTTVVDFKRK</sequence>
<feature type="binding site" evidence="17">
    <location>
        <position position="56"/>
    </location>
    <ligand>
        <name>Mg(2+)</name>
        <dbReference type="ChEBI" id="CHEBI:18420"/>
    </ligand>
</feature>
<dbReference type="InterPro" id="IPR006689">
    <property type="entry name" value="Small_GTPase_ARF/SAR"/>
</dbReference>
<feature type="binding site" evidence="17">
    <location>
        <position position="39"/>
    </location>
    <ligand>
        <name>Mg(2+)</name>
        <dbReference type="ChEBI" id="CHEBI:18420"/>
    </ligand>
</feature>
<evidence type="ECO:0000256" key="17">
    <source>
        <dbReference type="PIRSR" id="PIRSR606689-2"/>
    </source>
</evidence>
<evidence type="ECO:0000256" key="15">
    <source>
        <dbReference type="PIRSR" id="PIRSR606687-2"/>
    </source>
</evidence>
<evidence type="ECO:0000256" key="2">
    <source>
        <dbReference type="ARBA" id="ARBA00004555"/>
    </source>
</evidence>
<feature type="binding site" evidence="15">
    <location>
        <position position="39"/>
    </location>
    <ligand>
        <name>GTP</name>
        <dbReference type="ChEBI" id="CHEBI:37565"/>
    </ligand>
</feature>
<keyword evidence="9" id="KW-0931">ER-Golgi transport</keyword>
<evidence type="ECO:0000256" key="11">
    <source>
        <dbReference type="ARBA" id="ARBA00023034"/>
    </source>
</evidence>
<dbReference type="EC" id="3.6.5.2" evidence="5"/>
<evidence type="ECO:0000256" key="4">
    <source>
        <dbReference type="ARBA" id="ARBA00007507"/>
    </source>
</evidence>
<evidence type="ECO:0000256" key="10">
    <source>
        <dbReference type="ARBA" id="ARBA00022927"/>
    </source>
</evidence>
<dbReference type="GO" id="GO:0005765">
    <property type="term" value="C:lysosomal membrane"/>
    <property type="evidence" value="ECO:0007669"/>
    <property type="project" value="UniProtKB-SubCell"/>
</dbReference>
<feature type="binding site" evidence="14">
    <location>
        <position position="34"/>
    </location>
    <ligand>
        <name>Mg(2+)</name>
        <dbReference type="ChEBI" id="CHEBI:18420"/>
    </ligand>
</feature>
<protein>
    <recommendedName>
        <fullName evidence="5">small monomeric GTPase</fullName>
        <ecNumber evidence="5">3.6.5.2</ecNumber>
    </recommendedName>
</protein>
<feature type="binding site" evidence="15">
    <location>
        <position position="37"/>
    </location>
    <ligand>
        <name>GTP</name>
        <dbReference type="ChEBI" id="CHEBI:37565"/>
    </ligand>
</feature>
<dbReference type="Ensembl" id="ENSCHIT00010041183.1">
    <property type="protein sequence ID" value="ENSCHIP00010029202.1"/>
    <property type="gene ID" value="ENSCHIG00010021646.1"/>
</dbReference>
<evidence type="ECO:0000256" key="3">
    <source>
        <dbReference type="ARBA" id="ARBA00004656"/>
    </source>
</evidence>
<reference evidence="18" key="1">
    <citation type="submission" date="2019-03" db="EMBL/GenBank/DDBJ databases">
        <title>Genome sequencing and reference-guided assembly of Black Bengal Goat (Capra hircus).</title>
        <authorList>
            <person name="Siddiki A.Z."/>
            <person name="Baten A."/>
            <person name="Billah M."/>
            <person name="Alam M.A.U."/>
            <person name="Shawrob K.S.M."/>
            <person name="Saha S."/>
            <person name="Chowdhury M."/>
            <person name="Rahman A.H."/>
            <person name="Stear M."/>
            <person name="Miah G."/>
            <person name="Das G.B."/>
            <person name="Hossain M.M."/>
            <person name="Kumkum M."/>
            <person name="Islam M.S."/>
            <person name="Mollah A.M."/>
            <person name="Ahsan A."/>
            <person name="Tusar F."/>
            <person name="Khan M.K.I."/>
        </authorList>
    </citation>
    <scope>NUCLEOTIDE SEQUENCE [LARGE SCALE GENOMIC DNA]</scope>
</reference>
<dbReference type="GO" id="GO:0003925">
    <property type="term" value="F:G protein activity"/>
    <property type="evidence" value="ECO:0007669"/>
    <property type="project" value="UniProtKB-EC"/>
</dbReference>
<evidence type="ECO:0000256" key="5">
    <source>
        <dbReference type="ARBA" id="ARBA00011984"/>
    </source>
</evidence>
<keyword evidence="12 16" id="KW-0342">GTP-binding</keyword>
<dbReference type="PRINTS" id="PR00328">
    <property type="entry name" value="SAR1GTPBP"/>
</dbReference>
<reference evidence="18" key="2">
    <citation type="submission" date="2025-08" db="UniProtKB">
        <authorList>
            <consortium name="Ensembl"/>
        </authorList>
    </citation>
    <scope>IDENTIFICATION</scope>
</reference>
<dbReference type="GO" id="GO:0005525">
    <property type="term" value="F:GTP binding"/>
    <property type="evidence" value="ECO:0007669"/>
    <property type="project" value="UniProtKB-KW"/>
</dbReference>
<dbReference type="Gene3D" id="3.40.50.300">
    <property type="entry name" value="P-loop containing nucleotide triphosphate hydrolases"/>
    <property type="match status" value="1"/>
</dbReference>
<name>A0A8C2RIX7_CAPHI</name>
<keyword evidence="14" id="KW-0479">Metal-binding</keyword>
<evidence type="ECO:0000256" key="7">
    <source>
        <dbReference type="ARBA" id="ARBA00022741"/>
    </source>
</evidence>
<dbReference type="GO" id="GO:0005794">
    <property type="term" value="C:Golgi apparatus"/>
    <property type="evidence" value="ECO:0007669"/>
    <property type="project" value="UniProtKB-SubCell"/>
</dbReference>
<evidence type="ECO:0000256" key="16">
    <source>
        <dbReference type="PIRSR" id="PIRSR606689-1"/>
    </source>
</evidence>
<accession>A0A8C2RIX7</accession>
<dbReference type="Pfam" id="PF00025">
    <property type="entry name" value="Arf"/>
    <property type="match status" value="1"/>
</dbReference>
<keyword evidence="8" id="KW-0256">Endoplasmic reticulum</keyword>
<dbReference type="SMART" id="SM00177">
    <property type="entry name" value="ARF"/>
    <property type="match status" value="1"/>
</dbReference>
<keyword evidence="11" id="KW-0333">Golgi apparatus</keyword>
<evidence type="ECO:0000256" key="12">
    <source>
        <dbReference type="ARBA" id="ARBA00023134"/>
    </source>
</evidence>
<organism evidence="18">
    <name type="scientific">Capra hircus</name>
    <name type="common">Goat</name>
    <dbReference type="NCBI Taxonomy" id="9925"/>
    <lineage>
        <taxon>Eukaryota</taxon>
        <taxon>Metazoa</taxon>
        <taxon>Chordata</taxon>
        <taxon>Craniata</taxon>
        <taxon>Vertebrata</taxon>
        <taxon>Euteleostomi</taxon>
        <taxon>Mammalia</taxon>
        <taxon>Eutheria</taxon>
        <taxon>Laurasiatheria</taxon>
        <taxon>Artiodactyla</taxon>
        <taxon>Ruminantia</taxon>
        <taxon>Pecora</taxon>
        <taxon>Bovidae</taxon>
        <taxon>Caprinae</taxon>
        <taxon>Capra</taxon>
    </lineage>
</organism>
<evidence type="ECO:0000256" key="14">
    <source>
        <dbReference type="PIRSR" id="PIRSR606687-1"/>
    </source>
</evidence>
<dbReference type="PANTHER" id="PTHR45684">
    <property type="entry name" value="RE74312P"/>
    <property type="match status" value="1"/>
</dbReference>
<feature type="binding site" evidence="16">
    <location>
        <position position="78"/>
    </location>
    <ligand>
        <name>GTP</name>
        <dbReference type="ChEBI" id="CHEBI:37565"/>
    </ligand>
</feature>
<feature type="binding site" evidence="15">
    <location>
        <position position="40"/>
    </location>
    <ligand>
        <name>GTP</name>
        <dbReference type="ChEBI" id="CHEBI:37565"/>
    </ligand>
</feature>
<dbReference type="SUPFAM" id="SSF52540">
    <property type="entry name" value="P-loop containing nucleoside triphosphate hydrolases"/>
    <property type="match status" value="1"/>
</dbReference>
<evidence type="ECO:0000256" key="13">
    <source>
        <dbReference type="ARBA" id="ARBA00047660"/>
    </source>
</evidence>
<proteinExistence type="inferred from homology"/>
<dbReference type="InterPro" id="IPR006687">
    <property type="entry name" value="Small_GTPase_SAR1"/>
</dbReference>
<feature type="binding site" evidence="15">
    <location>
        <position position="38"/>
    </location>
    <ligand>
        <name>GTP</name>
        <dbReference type="ChEBI" id="CHEBI:37565"/>
    </ligand>
</feature>
<dbReference type="GO" id="GO:0006886">
    <property type="term" value="P:intracellular protein transport"/>
    <property type="evidence" value="ECO:0007669"/>
    <property type="project" value="InterPro"/>
</dbReference>
<evidence type="ECO:0000256" key="9">
    <source>
        <dbReference type="ARBA" id="ARBA00022892"/>
    </source>
</evidence>
<dbReference type="GO" id="GO:0005783">
    <property type="term" value="C:endoplasmic reticulum"/>
    <property type="evidence" value="ECO:0007669"/>
    <property type="project" value="UniProtKB-SubCell"/>
</dbReference>
<evidence type="ECO:0000256" key="1">
    <source>
        <dbReference type="ARBA" id="ARBA00004240"/>
    </source>
</evidence>
<dbReference type="FunFam" id="3.40.50.300:FF:003996">
    <property type="entry name" value="Secretion-associated RAS super family 2 isoform 1"/>
    <property type="match status" value="1"/>
</dbReference>